<feature type="non-terminal residue" evidence="2">
    <location>
        <position position="254"/>
    </location>
</feature>
<feature type="compositionally biased region" description="Basic residues" evidence="1">
    <location>
        <begin position="54"/>
        <end position="75"/>
    </location>
</feature>
<dbReference type="EMBL" id="CADCVS010000459">
    <property type="protein sequence ID" value="CAA9527618.1"/>
    <property type="molecule type" value="Genomic_DNA"/>
</dbReference>
<dbReference type="AlphaFoldDB" id="A0A6J4TN23"/>
<feature type="compositionally biased region" description="Basic residues" evidence="1">
    <location>
        <begin position="121"/>
        <end position="135"/>
    </location>
</feature>
<evidence type="ECO:0000256" key="1">
    <source>
        <dbReference type="SAM" id="MobiDB-lite"/>
    </source>
</evidence>
<evidence type="ECO:0000313" key="2">
    <source>
        <dbReference type="EMBL" id="CAA9527618.1"/>
    </source>
</evidence>
<feature type="compositionally biased region" description="Low complexity" evidence="1">
    <location>
        <begin position="173"/>
        <end position="185"/>
    </location>
</feature>
<organism evidence="2">
    <name type="scientific">uncultured Solirubrobacteraceae bacterium</name>
    <dbReference type="NCBI Taxonomy" id="1162706"/>
    <lineage>
        <taxon>Bacteria</taxon>
        <taxon>Bacillati</taxon>
        <taxon>Actinomycetota</taxon>
        <taxon>Thermoleophilia</taxon>
        <taxon>Solirubrobacterales</taxon>
        <taxon>Solirubrobacteraceae</taxon>
        <taxon>environmental samples</taxon>
    </lineage>
</organism>
<feature type="compositionally biased region" description="Basic and acidic residues" evidence="1">
    <location>
        <begin position="163"/>
        <end position="172"/>
    </location>
</feature>
<feature type="compositionally biased region" description="Basic and acidic residues" evidence="1">
    <location>
        <begin position="76"/>
        <end position="87"/>
    </location>
</feature>
<feature type="compositionally biased region" description="Basic and acidic residues" evidence="1">
    <location>
        <begin position="1"/>
        <end position="36"/>
    </location>
</feature>
<feature type="compositionally biased region" description="Low complexity" evidence="1">
    <location>
        <begin position="100"/>
        <end position="115"/>
    </location>
</feature>
<sequence>HELRRRVRRDLPRARGVRGDLARLPDLPRRVEDHGPPARGLLAPHRAAPARPSARARRPRSHARRGGRPRARPPHLLREVRPADHDLQAVAAGGGRGLRRAAPAPHRGRAVPRAGQPDPRVHRRPHLHAVGHVRQPRGGDGGKGPQAQPGRQRPLPAPVRPHGHGDRLDLSHPPRVQPRQRVPQPARRPDLARGREVQDHAELRLQEHGRRGEGADDGHRRLAGLSRAEALRVQGRADHAVPAADAVDVRPPAL</sequence>
<gene>
    <name evidence="2" type="ORF">AVDCRST_MAG30-3499</name>
</gene>
<proteinExistence type="predicted"/>
<feature type="compositionally biased region" description="Basic and acidic residues" evidence="1">
    <location>
        <begin position="187"/>
        <end position="220"/>
    </location>
</feature>
<feature type="compositionally biased region" description="Low complexity" evidence="1">
    <location>
        <begin position="37"/>
        <end position="53"/>
    </location>
</feature>
<protein>
    <submittedName>
        <fullName evidence="2">Uncharacterized protein</fullName>
    </submittedName>
</protein>
<feature type="non-terminal residue" evidence="2">
    <location>
        <position position="1"/>
    </location>
</feature>
<reference evidence="2" key="1">
    <citation type="submission" date="2020-02" db="EMBL/GenBank/DDBJ databases">
        <authorList>
            <person name="Meier V. D."/>
        </authorList>
    </citation>
    <scope>NUCLEOTIDE SEQUENCE</scope>
    <source>
        <strain evidence="2">AVDCRST_MAG30</strain>
    </source>
</reference>
<name>A0A6J4TN23_9ACTN</name>
<feature type="region of interest" description="Disordered" evidence="1">
    <location>
        <begin position="1"/>
        <end position="223"/>
    </location>
</feature>
<accession>A0A6J4TN23</accession>